<keyword evidence="8" id="KW-1185">Reference proteome</keyword>
<evidence type="ECO:0000256" key="3">
    <source>
        <dbReference type="ARBA" id="ARBA00022741"/>
    </source>
</evidence>
<keyword evidence="4" id="KW-0067">ATP-binding</keyword>
<evidence type="ECO:0000313" key="7">
    <source>
        <dbReference type="EMBL" id="KIL42123.1"/>
    </source>
</evidence>
<evidence type="ECO:0000313" key="8">
    <source>
        <dbReference type="Proteomes" id="UP000031967"/>
    </source>
</evidence>
<keyword evidence="3" id="KW-0547">Nucleotide-binding</keyword>
<accession>A0ABR5AMT1</accession>
<keyword evidence="5" id="KW-0460">Magnesium</keyword>
<organism evidence="7 8">
    <name type="scientific">Gordoniibacillus kamchatkensis</name>
    <dbReference type="NCBI Taxonomy" id="1590651"/>
    <lineage>
        <taxon>Bacteria</taxon>
        <taxon>Bacillati</taxon>
        <taxon>Bacillota</taxon>
        <taxon>Bacilli</taxon>
        <taxon>Bacillales</taxon>
        <taxon>Paenibacillaceae</taxon>
        <taxon>Gordoniibacillus</taxon>
    </lineage>
</organism>
<proteinExistence type="predicted"/>
<evidence type="ECO:0000259" key="6">
    <source>
        <dbReference type="Pfam" id="PF03738"/>
    </source>
</evidence>
<dbReference type="EMBL" id="JXAK01000003">
    <property type="protein sequence ID" value="KIL42123.1"/>
    <property type="molecule type" value="Genomic_DNA"/>
</dbReference>
<feature type="domain" description="Glutathionylspermidine synthase pre-ATP-grasp-like" evidence="6">
    <location>
        <begin position="24"/>
        <end position="400"/>
    </location>
</feature>
<gene>
    <name evidence="7" type="ORF">SD70_02805</name>
</gene>
<dbReference type="Proteomes" id="UP000031967">
    <property type="component" value="Unassembled WGS sequence"/>
</dbReference>
<dbReference type="Pfam" id="PF03738">
    <property type="entry name" value="GSP_synth"/>
    <property type="match status" value="1"/>
</dbReference>
<evidence type="ECO:0000256" key="2">
    <source>
        <dbReference type="ARBA" id="ARBA00022723"/>
    </source>
</evidence>
<reference evidence="7 8" key="1">
    <citation type="submission" date="2014-12" db="EMBL/GenBank/DDBJ databases">
        <title>Draft genome sequence of Paenibacillus kamchatkensis strain B-2647.</title>
        <authorList>
            <person name="Karlyshev A.V."/>
            <person name="Kudryashova E.B."/>
        </authorList>
    </citation>
    <scope>NUCLEOTIDE SEQUENCE [LARGE SCALE GENOMIC DNA]</scope>
    <source>
        <strain evidence="7 8">VKM B-2647</strain>
    </source>
</reference>
<name>A0ABR5AMT1_9BACL</name>
<evidence type="ECO:0000256" key="5">
    <source>
        <dbReference type="ARBA" id="ARBA00022842"/>
    </source>
</evidence>
<dbReference type="InterPro" id="IPR005494">
    <property type="entry name" value="GSPS_pre-ATP-grasp-like_dom"/>
</dbReference>
<evidence type="ECO:0000256" key="4">
    <source>
        <dbReference type="ARBA" id="ARBA00022840"/>
    </source>
</evidence>
<protein>
    <submittedName>
        <fullName evidence="7">Glutathionylspermidine synthase</fullName>
    </submittedName>
</protein>
<comment type="caution">
    <text evidence="7">The sequence shown here is derived from an EMBL/GenBank/DDBJ whole genome shotgun (WGS) entry which is preliminary data.</text>
</comment>
<sequence length="405" mass="44575">MSKQGDVFRVVSEPAADRPARVEELRKLGFTWADQDGQPYWIDQLVTIDKGTYERLVHAATLLWTVFDKAARFVHGRRDLYELLSVPEVLWDGLDRLPLSEPGRLSRYARFDFSVSSGGGIRLLELNADTPTAYVEASVATPWLCAQHAAEGVRCVNGRMPELLRRAWAAEQPEAACCAGYGTHLEDSGTIDMLVRHSGRAMRCLDTLSLSIDEGVLKDGDGQPIERIFMLYPKEWMGIDDGGEALAYAAETGHVAISNSYHAVLLQSKGLQAVIWGLHEIGVPLFSPEEHEAIEAYMLPTYNEPVLAGNYVSKAMFGREGGSVELYGAKGELDARDADGYDTSRWFRRVYQARADLPEVGLHAEPMRLLTGMFVIDGEPCGIVGRAGGLITGNASHFVAMGVRE</sequence>
<keyword evidence="1" id="KW-0436">Ligase</keyword>
<dbReference type="SUPFAM" id="SSF56059">
    <property type="entry name" value="Glutathione synthetase ATP-binding domain-like"/>
    <property type="match status" value="1"/>
</dbReference>
<dbReference type="Gene3D" id="3.30.1490.330">
    <property type="match status" value="1"/>
</dbReference>
<dbReference type="RefSeq" id="WP_041045449.1">
    <property type="nucleotide sequence ID" value="NZ_JXAK01000003.1"/>
</dbReference>
<evidence type="ECO:0000256" key="1">
    <source>
        <dbReference type="ARBA" id="ARBA00022598"/>
    </source>
</evidence>
<keyword evidence="2" id="KW-0479">Metal-binding</keyword>